<comment type="caution">
    <text evidence="2">The sequence shown here is derived from an EMBL/GenBank/DDBJ whole genome shotgun (WGS) entry which is preliminary data.</text>
</comment>
<organism evidence="2 3">
    <name type="scientific">Dreissena polymorpha</name>
    <name type="common">Zebra mussel</name>
    <name type="synonym">Mytilus polymorpha</name>
    <dbReference type="NCBI Taxonomy" id="45954"/>
    <lineage>
        <taxon>Eukaryota</taxon>
        <taxon>Metazoa</taxon>
        <taxon>Spiralia</taxon>
        <taxon>Lophotrochozoa</taxon>
        <taxon>Mollusca</taxon>
        <taxon>Bivalvia</taxon>
        <taxon>Autobranchia</taxon>
        <taxon>Heteroconchia</taxon>
        <taxon>Euheterodonta</taxon>
        <taxon>Imparidentia</taxon>
        <taxon>Neoheterodontei</taxon>
        <taxon>Myida</taxon>
        <taxon>Dreissenoidea</taxon>
        <taxon>Dreissenidae</taxon>
        <taxon>Dreissena</taxon>
    </lineage>
</organism>
<gene>
    <name evidence="2" type="ORF">DPMN_011709</name>
</gene>
<sequence length="113" mass="12715">MYIESSAPQRPGQKAWLVSDYASGNVTQCMTFYYSMYGANIGTLNLYIMTGVALPSTPVFSKSGNQGNMWIMGQATLQSPQTYRVIFSDTNDKLLYCDDEMLMIDCFIVIMRC</sequence>
<keyword evidence="3" id="KW-1185">Reference proteome</keyword>
<dbReference type="InterPro" id="IPR013320">
    <property type="entry name" value="ConA-like_dom_sf"/>
</dbReference>
<reference evidence="2" key="2">
    <citation type="submission" date="2020-11" db="EMBL/GenBank/DDBJ databases">
        <authorList>
            <person name="McCartney M.A."/>
            <person name="Auch B."/>
            <person name="Kono T."/>
            <person name="Mallez S."/>
            <person name="Becker A."/>
            <person name="Gohl D.M."/>
            <person name="Silverstein K.A.T."/>
            <person name="Koren S."/>
            <person name="Bechman K.B."/>
            <person name="Herman A."/>
            <person name="Abrahante J.E."/>
            <person name="Garbe J."/>
        </authorList>
    </citation>
    <scope>NUCLEOTIDE SEQUENCE</scope>
    <source>
        <strain evidence="2">Duluth1</strain>
        <tissue evidence="2">Whole animal</tissue>
    </source>
</reference>
<dbReference type="PANTHER" id="PTHR23282">
    <property type="entry name" value="APICAL ENDOSOMAL GLYCOPROTEIN PRECURSOR"/>
    <property type="match status" value="1"/>
</dbReference>
<dbReference type="AlphaFoldDB" id="A0A9D4N462"/>
<dbReference type="InterPro" id="IPR000998">
    <property type="entry name" value="MAM_dom"/>
</dbReference>
<evidence type="ECO:0000313" key="3">
    <source>
        <dbReference type="Proteomes" id="UP000828390"/>
    </source>
</evidence>
<evidence type="ECO:0000259" key="1">
    <source>
        <dbReference type="PROSITE" id="PS50060"/>
    </source>
</evidence>
<reference evidence="2" key="1">
    <citation type="journal article" date="2019" name="bioRxiv">
        <title>The Genome of the Zebra Mussel, Dreissena polymorpha: A Resource for Invasive Species Research.</title>
        <authorList>
            <person name="McCartney M.A."/>
            <person name="Auch B."/>
            <person name="Kono T."/>
            <person name="Mallez S."/>
            <person name="Zhang Y."/>
            <person name="Obille A."/>
            <person name="Becker A."/>
            <person name="Abrahante J.E."/>
            <person name="Garbe J."/>
            <person name="Badalamenti J.P."/>
            <person name="Herman A."/>
            <person name="Mangelson H."/>
            <person name="Liachko I."/>
            <person name="Sullivan S."/>
            <person name="Sone E.D."/>
            <person name="Koren S."/>
            <person name="Silverstein K.A.T."/>
            <person name="Beckman K.B."/>
            <person name="Gohl D.M."/>
        </authorList>
    </citation>
    <scope>NUCLEOTIDE SEQUENCE</scope>
    <source>
        <strain evidence="2">Duluth1</strain>
        <tissue evidence="2">Whole animal</tissue>
    </source>
</reference>
<dbReference type="PROSITE" id="PS50060">
    <property type="entry name" value="MAM_2"/>
    <property type="match status" value="1"/>
</dbReference>
<dbReference type="PANTHER" id="PTHR23282:SF148">
    <property type="entry name" value="MAM DOMAIN-CONTAINING PROTEIN"/>
    <property type="match status" value="1"/>
</dbReference>
<dbReference type="Pfam" id="PF00629">
    <property type="entry name" value="MAM"/>
    <property type="match status" value="1"/>
</dbReference>
<evidence type="ECO:0000313" key="2">
    <source>
        <dbReference type="EMBL" id="KAH3887691.1"/>
    </source>
</evidence>
<dbReference type="CDD" id="cd06263">
    <property type="entry name" value="MAM"/>
    <property type="match status" value="1"/>
</dbReference>
<proteinExistence type="predicted"/>
<dbReference type="Gene3D" id="2.60.120.200">
    <property type="match status" value="1"/>
</dbReference>
<protein>
    <recommendedName>
        <fullName evidence="1">MAM domain-containing protein</fullName>
    </recommendedName>
</protein>
<dbReference type="EMBL" id="JAIWYP010000001">
    <property type="protein sequence ID" value="KAH3887691.1"/>
    <property type="molecule type" value="Genomic_DNA"/>
</dbReference>
<dbReference type="GO" id="GO:0016020">
    <property type="term" value="C:membrane"/>
    <property type="evidence" value="ECO:0007669"/>
    <property type="project" value="InterPro"/>
</dbReference>
<feature type="domain" description="MAM" evidence="1">
    <location>
        <begin position="1"/>
        <end position="113"/>
    </location>
</feature>
<dbReference type="InterPro" id="IPR051560">
    <property type="entry name" value="MAM_domain-containing"/>
</dbReference>
<accession>A0A9D4N462</accession>
<name>A0A9D4N462_DREPO</name>
<dbReference type="SMART" id="SM00137">
    <property type="entry name" value="MAM"/>
    <property type="match status" value="1"/>
</dbReference>
<dbReference type="Proteomes" id="UP000828390">
    <property type="component" value="Unassembled WGS sequence"/>
</dbReference>
<dbReference type="SUPFAM" id="SSF49899">
    <property type="entry name" value="Concanavalin A-like lectins/glucanases"/>
    <property type="match status" value="1"/>
</dbReference>